<dbReference type="InterPro" id="IPR001117">
    <property type="entry name" value="Cu-oxidase_2nd"/>
</dbReference>
<evidence type="ECO:0000256" key="2">
    <source>
        <dbReference type="ARBA" id="ARBA00022723"/>
    </source>
</evidence>
<dbReference type="AlphaFoldDB" id="A0A9Q0BC61"/>
<dbReference type="Pfam" id="PF07732">
    <property type="entry name" value="Cu-oxidase_3"/>
    <property type="match status" value="1"/>
</dbReference>
<gene>
    <name evidence="11" type="ORF">J7T54_000121</name>
</gene>
<evidence type="ECO:0000259" key="9">
    <source>
        <dbReference type="Pfam" id="PF07731"/>
    </source>
</evidence>
<dbReference type="InterPro" id="IPR008972">
    <property type="entry name" value="Cupredoxin"/>
</dbReference>
<evidence type="ECO:0000256" key="4">
    <source>
        <dbReference type="ARBA" id="ARBA00023002"/>
    </source>
</evidence>
<dbReference type="Pfam" id="PF00394">
    <property type="entry name" value="Cu-oxidase"/>
    <property type="match status" value="1"/>
</dbReference>
<accession>A0A9Q0BC61</accession>
<evidence type="ECO:0000256" key="1">
    <source>
        <dbReference type="ARBA" id="ARBA00010609"/>
    </source>
</evidence>
<organism evidence="11 12">
    <name type="scientific">Emericellopsis cladophorae</name>
    <dbReference type="NCBI Taxonomy" id="2686198"/>
    <lineage>
        <taxon>Eukaryota</taxon>
        <taxon>Fungi</taxon>
        <taxon>Dikarya</taxon>
        <taxon>Ascomycota</taxon>
        <taxon>Pezizomycotina</taxon>
        <taxon>Sordariomycetes</taxon>
        <taxon>Hypocreomycetidae</taxon>
        <taxon>Hypocreales</taxon>
        <taxon>Bionectriaceae</taxon>
        <taxon>Emericellopsis</taxon>
    </lineage>
</organism>
<feature type="domain" description="Plastocyanin-like" evidence="9">
    <location>
        <begin position="427"/>
        <end position="559"/>
    </location>
</feature>
<dbReference type="GO" id="GO:0005507">
    <property type="term" value="F:copper ion binding"/>
    <property type="evidence" value="ECO:0007669"/>
    <property type="project" value="InterPro"/>
</dbReference>
<dbReference type="Pfam" id="PF07731">
    <property type="entry name" value="Cu-oxidase_2"/>
    <property type="match status" value="1"/>
</dbReference>
<dbReference type="InterPro" id="IPR033138">
    <property type="entry name" value="Cu_oxidase_CS"/>
</dbReference>
<dbReference type="InterPro" id="IPR017762">
    <property type="entry name" value="Multicopper_oxidase_fun"/>
</dbReference>
<feature type="signal peptide" evidence="7">
    <location>
        <begin position="1"/>
        <end position="20"/>
    </location>
</feature>
<dbReference type="GO" id="GO:0016491">
    <property type="term" value="F:oxidoreductase activity"/>
    <property type="evidence" value="ECO:0007669"/>
    <property type="project" value="UniProtKB-KW"/>
</dbReference>
<feature type="domain" description="Plastocyanin-like" evidence="10">
    <location>
        <begin position="33"/>
        <end position="147"/>
    </location>
</feature>
<dbReference type="PANTHER" id="PTHR11709">
    <property type="entry name" value="MULTI-COPPER OXIDASE"/>
    <property type="match status" value="1"/>
</dbReference>
<dbReference type="GeneID" id="75826643"/>
<evidence type="ECO:0000256" key="5">
    <source>
        <dbReference type="ARBA" id="ARBA00023008"/>
    </source>
</evidence>
<dbReference type="EMBL" id="JAGIXG020000031">
    <property type="protein sequence ID" value="KAI6780482.1"/>
    <property type="molecule type" value="Genomic_DNA"/>
</dbReference>
<dbReference type="RefSeq" id="XP_051361338.1">
    <property type="nucleotide sequence ID" value="XM_051507373.1"/>
</dbReference>
<evidence type="ECO:0000259" key="10">
    <source>
        <dbReference type="Pfam" id="PF07732"/>
    </source>
</evidence>
<evidence type="ECO:0000259" key="8">
    <source>
        <dbReference type="Pfam" id="PF00394"/>
    </source>
</evidence>
<dbReference type="PANTHER" id="PTHR11709:SF394">
    <property type="entry name" value="FI03373P-RELATED"/>
    <property type="match status" value="1"/>
</dbReference>
<evidence type="ECO:0000256" key="3">
    <source>
        <dbReference type="ARBA" id="ARBA00022729"/>
    </source>
</evidence>
<reference evidence="11" key="2">
    <citation type="submission" date="2022-07" db="EMBL/GenBank/DDBJ databases">
        <authorList>
            <person name="Goncalves M.F.M."/>
            <person name="Hilario S."/>
            <person name="Van De Peer Y."/>
            <person name="Esteves A.C."/>
            <person name="Alves A."/>
        </authorList>
    </citation>
    <scope>NUCLEOTIDE SEQUENCE</scope>
    <source>
        <strain evidence="11">MUM 19.33</strain>
    </source>
</reference>
<dbReference type="OrthoDB" id="2121828at2759"/>
<protein>
    <submittedName>
        <fullName evidence="11">Iron transport multicopper oxidase</fullName>
    </submittedName>
</protein>
<dbReference type="InterPro" id="IPR011707">
    <property type="entry name" value="Cu-oxidase-like_N"/>
</dbReference>
<feature type="chain" id="PRO_5040443452" evidence="7">
    <location>
        <begin position="21"/>
        <end position="608"/>
    </location>
</feature>
<dbReference type="PROSITE" id="PS00079">
    <property type="entry name" value="MULTICOPPER_OXIDASE1"/>
    <property type="match status" value="1"/>
</dbReference>
<feature type="domain" description="Plastocyanin-like" evidence="8">
    <location>
        <begin position="157"/>
        <end position="314"/>
    </location>
</feature>
<dbReference type="Proteomes" id="UP001055219">
    <property type="component" value="Unassembled WGS sequence"/>
</dbReference>
<sequence length="608" mass="67867">MVSPRAALLFAAIAAAVVHDLENFTPDYTLFATEQDIQINCQARRSIVVNGTSPGPTLDLHENQTTWIRVYNNISDQNFTLHWHGLAQRAAPFSDGTPLVSQWPIPPGRFFDYEIHPEIGDAGTYFYHSHVGFQQSTAHGALIVRDAGPAPYDYDDEILLSIGDFYEAEDGDIEKGLLADPFEWSGEPQAVLINGRSGNASFNNATDESCLPYLIDVKPETTYRIRAIGRAAISLVKVGIEGHDELTVIEADGEYTQPANIDHIQVAPGQRQSYLLRTKSKAELKDEGQRQFWVRYASYERPTSITGYALLRYKSCNGTGELPDLPDESPVELPETTNYYLEDVLQPLNPAVRENFPRLEEVTRTVTIQVNQELTHGAFVNGTLQGPVVWVQNNETWQENVQASPGHAPYLISYYTDTSPYWAPNHTRALPNDGFDPVSRTFTAVPGEVIDIVWQSNSGPTGGFDFHPMHVHGEHVYDLGGGNGTYDAAMNEVKFQNSTHVPARRDTSILHRYTTKGAPHTTAGWRAWRIRITEDNVGAWMMHCHIAQHAVMGMNTVWVFGEREDVLKALGEPPYVSGYLEYGGDAYGDGEDEEPLVQVYEYFDRAQA</sequence>
<dbReference type="InterPro" id="IPR035666">
    <property type="entry name" value="MCO_CuRO_3"/>
</dbReference>
<keyword evidence="4" id="KW-0560">Oxidoreductase</keyword>
<dbReference type="InterPro" id="IPR045087">
    <property type="entry name" value="Cu-oxidase_fam"/>
</dbReference>
<evidence type="ECO:0000256" key="6">
    <source>
        <dbReference type="ARBA" id="ARBA00023180"/>
    </source>
</evidence>
<dbReference type="InterPro" id="IPR002355">
    <property type="entry name" value="Cu_oxidase_Cu_BS"/>
</dbReference>
<dbReference type="CDD" id="cd13873">
    <property type="entry name" value="CuRO_2_AAO_like_2"/>
    <property type="match status" value="1"/>
</dbReference>
<evidence type="ECO:0000313" key="11">
    <source>
        <dbReference type="EMBL" id="KAI6780482.1"/>
    </source>
</evidence>
<keyword evidence="2" id="KW-0479">Metal-binding</keyword>
<comment type="caution">
    <text evidence="11">The sequence shown here is derived from an EMBL/GenBank/DDBJ whole genome shotgun (WGS) entry which is preliminary data.</text>
</comment>
<name>A0A9Q0BC61_9HYPO</name>
<keyword evidence="5" id="KW-0186">Copper</keyword>
<evidence type="ECO:0000256" key="7">
    <source>
        <dbReference type="SAM" id="SignalP"/>
    </source>
</evidence>
<proteinExistence type="inferred from homology"/>
<keyword evidence="3 7" id="KW-0732">Signal</keyword>
<dbReference type="Gene3D" id="2.60.40.420">
    <property type="entry name" value="Cupredoxins - blue copper proteins"/>
    <property type="match status" value="3"/>
</dbReference>
<evidence type="ECO:0000313" key="12">
    <source>
        <dbReference type="Proteomes" id="UP001055219"/>
    </source>
</evidence>
<comment type="similarity">
    <text evidence="1">Belongs to the multicopper oxidase family.</text>
</comment>
<dbReference type="PROSITE" id="PS00080">
    <property type="entry name" value="MULTICOPPER_OXIDASE2"/>
    <property type="match status" value="1"/>
</dbReference>
<dbReference type="NCBIfam" id="TIGR03390">
    <property type="entry name" value="ascorbOXfungal"/>
    <property type="match status" value="1"/>
</dbReference>
<dbReference type="CDD" id="cd13895">
    <property type="entry name" value="CuRO_3_AAO_like_2"/>
    <property type="match status" value="1"/>
</dbReference>
<dbReference type="SUPFAM" id="SSF49503">
    <property type="entry name" value="Cupredoxins"/>
    <property type="match status" value="3"/>
</dbReference>
<keyword evidence="12" id="KW-1185">Reference proteome</keyword>
<reference evidence="11" key="1">
    <citation type="journal article" date="2021" name="J Fungi (Basel)">
        <title>Genomic and Metabolomic Analyses of the Marine Fungus Emericellopsis cladophorae: Insights into Saltwater Adaptability Mechanisms and Its Biosynthetic Potential.</title>
        <authorList>
            <person name="Goncalves M.F.M."/>
            <person name="Hilario S."/>
            <person name="Van de Peer Y."/>
            <person name="Esteves A.C."/>
            <person name="Alves A."/>
        </authorList>
    </citation>
    <scope>NUCLEOTIDE SEQUENCE</scope>
    <source>
        <strain evidence="11">MUM 19.33</strain>
    </source>
</reference>
<keyword evidence="6" id="KW-0325">Glycoprotein</keyword>
<dbReference type="InterPro" id="IPR011706">
    <property type="entry name" value="Cu-oxidase_C"/>
</dbReference>